<protein>
    <submittedName>
        <fullName evidence="2">Glycosyltransferase</fullName>
    </submittedName>
</protein>
<proteinExistence type="predicted"/>
<feature type="domain" description="Glycosyltransferase 2-like" evidence="1">
    <location>
        <begin position="4"/>
        <end position="145"/>
    </location>
</feature>
<evidence type="ECO:0000313" key="2">
    <source>
        <dbReference type="EMBL" id="QVK23667.1"/>
    </source>
</evidence>
<evidence type="ECO:0000259" key="1">
    <source>
        <dbReference type="Pfam" id="PF00535"/>
    </source>
</evidence>
<name>A0ABX8DIB1_9GAMM</name>
<dbReference type="Proteomes" id="UP000676428">
    <property type="component" value="Chromosome"/>
</dbReference>
<dbReference type="PANTHER" id="PTHR43685">
    <property type="entry name" value="GLYCOSYLTRANSFERASE"/>
    <property type="match status" value="1"/>
</dbReference>
<keyword evidence="3" id="KW-1185">Reference proteome</keyword>
<dbReference type="Pfam" id="PF00535">
    <property type="entry name" value="Glycos_transf_2"/>
    <property type="match status" value="1"/>
</dbReference>
<reference evidence="2 3" key="1">
    <citation type="journal article" date="2012" name="Int. J. Syst. Evol. Microbiol.">
        <title>Shewanella dokdonensis sp. nov., isolated from seawater.</title>
        <authorList>
            <person name="Sung H.R."/>
            <person name="Yoon J.H."/>
            <person name="Ghim S.Y."/>
        </authorList>
    </citation>
    <scope>NUCLEOTIDE SEQUENCE [LARGE SCALE GENOMIC DNA]</scope>
    <source>
        <strain evidence="2 3">DSM 23626</strain>
    </source>
</reference>
<dbReference type="Gene3D" id="3.90.550.10">
    <property type="entry name" value="Spore Coat Polysaccharide Biosynthesis Protein SpsA, Chain A"/>
    <property type="match status" value="1"/>
</dbReference>
<dbReference type="InterPro" id="IPR050834">
    <property type="entry name" value="Glycosyltransf_2"/>
</dbReference>
<dbReference type="PANTHER" id="PTHR43685:SF2">
    <property type="entry name" value="GLYCOSYLTRANSFERASE 2-LIKE DOMAIN-CONTAINING PROTEIN"/>
    <property type="match status" value="1"/>
</dbReference>
<dbReference type="SUPFAM" id="SSF53448">
    <property type="entry name" value="Nucleotide-diphospho-sugar transferases"/>
    <property type="match status" value="1"/>
</dbReference>
<dbReference type="CDD" id="cd06433">
    <property type="entry name" value="GT_2_WfgS_like"/>
    <property type="match status" value="1"/>
</dbReference>
<accession>A0ABX8DIB1</accession>
<evidence type="ECO:0000313" key="3">
    <source>
        <dbReference type="Proteomes" id="UP000676428"/>
    </source>
</evidence>
<sequence length="248" mass="27906">MKISIVTATWNSESTIMDTLDSLASQTYHLTEFIIVDGASKDKTLSLIQGRDGLINTVISEPDKGIYDALNKGIQKATGDVIGFLHSDDIFASPTTLEQIASVFADESIDALYGDLDYVSKDNTSNIIRHWQSGDFVKSKIKNGWMPPHPTFYMRRKHYLKLGGFDLSYRIAADYESILRYLWQTDMNVAYIPSVLVKMRIGGESNRSLKNIIRKSKEDWRAMKGNGVSPLQAILGKNLSKIPQFFIK</sequence>
<organism evidence="2 3">
    <name type="scientific">Shewanella dokdonensis</name>
    <dbReference type="NCBI Taxonomy" id="712036"/>
    <lineage>
        <taxon>Bacteria</taxon>
        <taxon>Pseudomonadati</taxon>
        <taxon>Pseudomonadota</taxon>
        <taxon>Gammaproteobacteria</taxon>
        <taxon>Alteromonadales</taxon>
        <taxon>Shewanellaceae</taxon>
        <taxon>Shewanella</taxon>
    </lineage>
</organism>
<gene>
    <name evidence="2" type="ORF">KHX94_02805</name>
</gene>
<dbReference type="EMBL" id="CP074572">
    <property type="protein sequence ID" value="QVK23667.1"/>
    <property type="molecule type" value="Genomic_DNA"/>
</dbReference>
<dbReference type="InterPro" id="IPR029044">
    <property type="entry name" value="Nucleotide-diphossugar_trans"/>
</dbReference>
<dbReference type="InterPro" id="IPR001173">
    <property type="entry name" value="Glyco_trans_2-like"/>
</dbReference>
<dbReference type="RefSeq" id="WP_213682285.1">
    <property type="nucleotide sequence ID" value="NZ_CP074572.1"/>
</dbReference>